<keyword evidence="2" id="KW-0479">Metal-binding</keyword>
<dbReference type="HOGENOM" id="CLU_072054_0_0_9"/>
<evidence type="ECO:0000256" key="1">
    <source>
        <dbReference type="ARBA" id="ARBA00001954"/>
    </source>
</evidence>
<feature type="domain" description="JmjC" evidence="4">
    <location>
        <begin position="99"/>
        <end position="259"/>
    </location>
</feature>
<organism evidence="5 6">
    <name type="scientific">Paenibacillus polymyxa (strain SC2)</name>
    <name type="common">Bacillus polymyxa</name>
    <dbReference type="NCBI Taxonomy" id="886882"/>
    <lineage>
        <taxon>Bacteria</taxon>
        <taxon>Bacillati</taxon>
        <taxon>Bacillota</taxon>
        <taxon>Bacilli</taxon>
        <taxon>Bacillales</taxon>
        <taxon>Paenibacillaceae</taxon>
        <taxon>Paenibacillus</taxon>
    </lineage>
</organism>
<dbReference type="InterPro" id="IPR039994">
    <property type="entry name" value="NO66-like"/>
</dbReference>
<reference evidence="5 6" key="1">
    <citation type="journal article" date="2011" name="J. Bacteriol.">
        <title>Complete genome sequence of Paenibacillus polymyxa SC2, a strain of plant growth-promoting Rhizobacterium with broad-spectrum antimicrobial activity.</title>
        <authorList>
            <person name="Ma M."/>
            <person name="Wang C."/>
            <person name="Ding Y."/>
            <person name="Li L."/>
            <person name="Shen D."/>
            <person name="Jiang X."/>
            <person name="Guan D."/>
            <person name="Cao F."/>
            <person name="Chen H."/>
            <person name="Feng R."/>
            <person name="Wang X."/>
            <person name="Ge Y."/>
            <person name="Yao L."/>
            <person name="Bing X."/>
            <person name="Yang X."/>
            <person name="Li J."/>
            <person name="Du B."/>
        </authorList>
    </citation>
    <scope>NUCLEOTIDE SEQUENCE [LARGE SCALE GENOMIC DNA]</scope>
    <source>
        <strain evidence="5 6">SC2</strain>
    </source>
</reference>
<dbReference type="PANTHER" id="PTHR13096:SF8">
    <property type="entry name" value="RIBOSOMAL OXYGENASE 1"/>
    <property type="match status" value="1"/>
</dbReference>
<dbReference type="KEGG" id="ppm:PPSC2_01205"/>
<comment type="cofactor">
    <cofactor evidence="1">
        <name>Fe(2+)</name>
        <dbReference type="ChEBI" id="CHEBI:29033"/>
    </cofactor>
</comment>
<sequence>MSTIDKKDTVLSKVLNPFSSDIFIREHWAPSKHLVIHGNVERFHQLPGISNVQSLDNIIDLYKGPVMVVGNAVIEETGGIADRFLVSTEEAKDWYERGAALEFDFSDMFLPQLHSWMDSLRKELSLPSGSGIKAIVYAAKNGGGFKAHFDAYTNFIFHLQGTKTWKLLANENVTNPIQHYDLAEKPYIPDELATYWKGEHPQTDLPGADIVNLLPGSFLYLPRGIWHSTSSTEETLSLNITFSHPAWLELLLAEIRSRLTQHDTWRELACDINLLSPEEQESLKSKLNQELNQVLPGFSSISAEDIFKRHTEEFDIYHVTQAVFRQLLATREL</sequence>
<dbReference type="GO" id="GO:0046872">
    <property type="term" value="F:metal ion binding"/>
    <property type="evidence" value="ECO:0007669"/>
    <property type="project" value="UniProtKB-KW"/>
</dbReference>
<dbReference type="PANTHER" id="PTHR13096">
    <property type="entry name" value="MINA53 MYC INDUCED NUCLEAR ANTIGEN"/>
    <property type="match status" value="1"/>
</dbReference>
<evidence type="ECO:0000259" key="4">
    <source>
        <dbReference type="PROSITE" id="PS51184"/>
    </source>
</evidence>
<dbReference type="Proteomes" id="UP000006868">
    <property type="component" value="Chromosome"/>
</dbReference>
<dbReference type="EMBL" id="CP002213">
    <property type="protein sequence ID" value="ADO54226.1"/>
    <property type="molecule type" value="Genomic_DNA"/>
</dbReference>
<protein>
    <submittedName>
        <fullName evidence="5">YxbC</fullName>
    </submittedName>
</protein>
<evidence type="ECO:0000256" key="2">
    <source>
        <dbReference type="ARBA" id="ARBA00022723"/>
    </source>
</evidence>
<gene>
    <name evidence="5" type="primary">yxbC</name>
    <name evidence="5" type="ORF">PPSC2_01205</name>
</gene>
<dbReference type="PATRIC" id="fig|886882.15.peg.231"/>
<dbReference type="AlphaFoldDB" id="E3EC83"/>
<dbReference type="Pfam" id="PF08007">
    <property type="entry name" value="JmjC_2"/>
    <property type="match status" value="1"/>
</dbReference>
<dbReference type="OrthoDB" id="9764016at2"/>
<evidence type="ECO:0000313" key="5">
    <source>
        <dbReference type="EMBL" id="ADO54226.1"/>
    </source>
</evidence>
<proteinExistence type="predicted"/>
<evidence type="ECO:0000256" key="3">
    <source>
        <dbReference type="ARBA" id="ARBA00023004"/>
    </source>
</evidence>
<dbReference type="PROSITE" id="PS51184">
    <property type="entry name" value="JMJC"/>
    <property type="match status" value="1"/>
</dbReference>
<dbReference type="RefSeq" id="WP_013368869.1">
    <property type="nucleotide sequence ID" value="NC_014622.2"/>
</dbReference>
<evidence type="ECO:0000313" key="6">
    <source>
        <dbReference type="Proteomes" id="UP000006868"/>
    </source>
</evidence>
<accession>E3EC83</accession>
<dbReference type="SUPFAM" id="SSF51197">
    <property type="entry name" value="Clavaminate synthase-like"/>
    <property type="match status" value="1"/>
</dbReference>
<name>E3EC83_PAEPS</name>
<dbReference type="Gene3D" id="2.60.120.650">
    <property type="entry name" value="Cupin"/>
    <property type="match status" value="1"/>
</dbReference>
<dbReference type="SMART" id="SM00558">
    <property type="entry name" value="JmjC"/>
    <property type="match status" value="1"/>
</dbReference>
<dbReference type="Gene3D" id="6.10.280.40">
    <property type="match status" value="1"/>
</dbReference>
<dbReference type="eggNOG" id="COG2850">
    <property type="taxonomic scope" value="Bacteria"/>
</dbReference>
<keyword evidence="3" id="KW-0408">Iron</keyword>
<dbReference type="InterPro" id="IPR003347">
    <property type="entry name" value="JmjC_dom"/>
</dbReference>